<accession>A0ABS9J0S3</accession>
<proteinExistence type="predicted"/>
<evidence type="ECO:0000256" key="1">
    <source>
        <dbReference type="SAM" id="SignalP"/>
    </source>
</evidence>
<reference evidence="2 3" key="1">
    <citation type="submission" date="2021-01" db="EMBL/GenBank/DDBJ databases">
        <title>Genome sequencing of Joostella atrarenae M1-2 (= KCTC 23194).</title>
        <authorList>
            <person name="Zakaria M.R."/>
            <person name="Lam M.Q."/>
            <person name="Chong C.S."/>
        </authorList>
    </citation>
    <scope>NUCLEOTIDE SEQUENCE [LARGE SCALE GENOMIC DNA]</scope>
    <source>
        <strain evidence="2 3">M1-2</strain>
    </source>
</reference>
<organism evidence="2 3">
    <name type="scientific">Joostella atrarenae</name>
    <dbReference type="NCBI Taxonomy" id="679257"/>
    <lineage>
        <taxon>Bacteria</taxon>
        <taxon>Pseudomonadati</taxon>
        <taxon>Bacteroidota</taxon>
        <taxon>Flavobacteriia</taxon>
        <taxon>Flavobacteriales</taxon>
        <taxon>Flavobacteriaceae</taxon>
        <taxon>Joostella</taxon>
    </lineage>
</organism>
<protein>
    <submittedName>
        <fullName evidence="2">Uncharacterized protein</fullName>
    </submittedName>
</protein>
<name>A0ABS9J0S3_9FLAO</name>
<feature type="chain" id="PRO_5047528580" evidence="1">
    <location>
        <begin position="19"/>
        <end position="270"/>
    </location>
</feature>
<comment type="caution">
    <text evidence="2">The sequence shown here is derived from an EMBL/GenBank/DDBJ whole genome shotgun (WGS) entry which is preliminary data.</text>
</comment>
<evidence type="ECO:0000313" key="2">
    <source>
        <dbReference type="EMBL" id="MCF8714034.1"/>
    </source>
</evidence>
<sequence length="270" mass="30172">MKKLLFLGLFLVTIAMSAQENVNNYKYIVVPKKFDFLKEENQYRVNTYTKFLFEKAGFNAIYDDQKPADLQANPCLGLKAEIVDDSNLFTTKLRVSLENCQGNIVYTSDEGKSKEKDYEEAYQDAIENAFVSVKELNYKYEPGSTNTKFVLGRAVVEEPAPVSTAAIALGGVTSVSNETQQVATQTAAPVAAVSTTVEDNGTTLFAQPTATGFQLVDMSPKVVFKITKTTQPNYFIIKDKNGFLYQKDGKWIAEYYEGDVLKQEVLNIKF</sequence>
<feature type="signal peptide" evidence="1">
    <location>
        <begin position="1"/>
        <end position="18"/>
    </location>
</feature>
<dbReference type="EMBL" id="JAETXX010000001">
    <property type="protein sequence ID" value="MCF8714034.1"/>
    <property type="molecule type" value="Genomic_DNA"/>
</dbReference>
<dbReference type="RefSeq" id="WP_236957986.1">
    <property type="nucleotide sequence ID" value="NZ_JAETXX010000001.1"/>
</dbReference>
<evidence type="ECO:0000313" key="3">
    <source>
        <dbReference type="Proteomes" id="UP000829517"/>
    </source>
</evidence>
<keyword evidence="1" id="KW-0732">Signal</keyword>
<keyword evidence="3" id="KW-1185">Reference proteome</keyword>
<gene>
    <name evidence="2" type="ORF">JM658_04265</name>
</gene>
<dbReference type="Proteomes" id="UP000829517">
    <property type="component" value="Unassembled WGS sequence"/>
</dbReference>